<protein>
    <submittedName>
        <fullName evidence="1">DUF29 domain-containing protein</fullName>
    </submittedName>
</protein>
<dbReference type="EMBL" id="PXOH01000006">
    <property type="protein sequence ID" value="PSF37969.1"/>
    <property type="molecule type" value="Genomic_DNA"/>
</dbReference>
<dbReference type="AlphaFoldDB" id="A0A2T1LZW8"/>
<dbReference type="Proteomes" id="UP000239001">
    <property type="component" value="Unassembled WGS sequence"/>
</dbReference>
<dbReference type="InterPro" id="IPR002636">
    <property type="entry name" value="DUF29"/>
</dbReference>
<keyword evidence="2" id="KW-1185">Reference proteome</keyword>
<accession>A0A2T1LZW8</accession>
<dbReference type="OrthoDB" id="5769308at2"/>
<dbReference type="Gene3D" id="1.20.1220.20">
    <property type="entry name" value="Uncharcterised protein PF01724"/>
    <property type="match status" value="1"/>
</dbReference>
<dbReference type="PANTHER" id="PTHR34235">
    <property type="entry name" value="SLR1203 PROTEIN-RELATED"/>
    <property type="match status" value="1"/>
</dbReference>
<comment type="caution">
    <text evidence="1">The sequence shown here is derived from an EMBL/GenBank/DDBJ whole genome shotgun (WGS) entry which is preliminary data.</text>
</comment>
<gene>
    <name evidence="1" type="ORF">C7H19_08330</name>
</gene>
<proteinExistence type="predicted"/>
<dbReference type="Pfam" id="PF01724">
    <property type="entry name" value="DUF29"/>
    <property type="match status" value="1"/>
</dbReference>
<reference evidence="1 2" key="1">
    <citation type="submission" date="2018-03" db="EMBL/GenBank/DDBJ databases">
        <title>The ancient ancestry and fast evolution of plastids.</title>
        <authorList>
            <person name="Moore K.R."/>
            <person name="Magnabosco C."/>
            <person name="Momper L."/>
            <person name="Gold D.A."/>
            <person name="Bosak T."/>
            <person name="Fournier G.P."/>
        </authorList>
    </citation>
    <scope>NUCLEOTIDE SEQUENCE [LARGE SCALE GENOMIC DNA]</scope>
    <source>
        <strain evidence="1 2">CCALA 016</strain>
    </source>
</reference>
<sequence length="154" mass="18320">MTTSSLSNQPINQNLYETDFYIWIETTIKDLKDGNFTNLDRNNLIEELESMGRSEKREIKNRLIVLLTHLLKWNYQVEQRSQSWLNTIKEQRRQIIFLLEDSPSLKLYYQSILTRCYDLARQDAASETRLSLNTFPLESPFTEDEILTKDYLSD</sequence>
<organism evidence="1 2">
    <name type="scientific">Aphanothece hegewaldii CCALA 016</name>
    <dbReference type="NCBI Taxonomy" id="2107694"/>
    <lineage>
        <taxon>Bacteria</taxon>
        <taxon>Bacillati</taxon>
        <taxon>Cyanobacteriota</taxon>
        <taxon>Cyanophyceae</taxon>
        <taxon>Oscillatoriophycideae</taxon>
        <taxon>Chroococcales</taxon>
        <taxon>Aphanothecaceae</taxon>
        <taxon>Aphanothece</taxon>
    </lineage>
</organism>
<reference evidence="1 2" key="2">
    <citation type="submission" date="2018-03" db="EMBL/GenBank/DDBJ databases">
        <authorList>
            <person name="Keele B.F."/>
        </authorList>
    </citation>
    <scope>NUCLEOTIDE SEQUENCE [LARGE SCALE GENOMIC DNA]</scope>
    <source>
        <strain evidence="1 2">CCALA 016</strain>
    </source>
</reference>
<dbReference type="PANTHER" id="PTHR34235:SF3">
    <property type="entry name" value="SLR1203 PROTEIN"/>
    <property type="match status" value="1"/>
</dbReference>
<evidence type="ECO:0000313" key="1">
    <source>
        <dbReference type="EMBL" id="PSF37969.1"/>
    </source>
</evidence>
<name>A0A2T1LZW8_9CHRO</name>
<dbReference type="RefSeq" id="WP_106456409.1">
    <property type="nucleotide sequence ID" value="NZ_PXOH01000006.1"/>
</dbReference>
<evidence type="ECO:0000313" key="2">
    <source>
        <dbReference type="Proteomes" id="UP000239001"/>
    </source>
</evidence>